<proteinExistence type="predicted"/>
<feature type="chain" id="PRO_5018231189" evidence="1">
    <location>
        <begin position="22"/>
        <end position="101"/>
    </location>
</feature>
<sequence>MHFLNLLPIAFLCMLTRLAVATPAPLRGNLEKRQCNLNGCECLLGNHPSQYCWGCEYVTKGGSDPSVDYRGWIYECAPNGRCCTYGPRQSCANNVADPCRP</sequence>
<keyword evidence="3" id="KW-1185">Reference proteome</keyword>
<dbReference type="Proteomes" id="UP000277580">
    <property type="component" value="Unassembled WGS sequence"/>
</dbReference>
<feature type="signal peptide" evidence="1">
    <location>
        <begin position="1"/>
        <end position="21"/>
    </location>
</feature>
<accession>A0A3N4KMX1</accession>
<evidence type="ECO:0000256" key="1">
    <source>
        <dbReference type="SAM" id="SignalP"/>
    </source>
</evidence>
<protein>
    <submittedName>
        <fullName evidence="2">Uncharacterized protein</fullName>
    </submittedName>
</protein>
<name>A0A3N4KMX1_9PEZI</name>
<dbReference type="AlphaFoldDB" id="A0A3N4KMX1"/>
<reference evidence="2 3" key="1">
    <citation type="journal article" date="2018" name="Nat. Ecol. Evol.">
        <title>Pezizomycetes genomes reveal the molecular basis of ectomycorrhizal truffle lifestyle.</title>
        <authorList>
            <person name="Murat C."/>
            <person name="Payen T."/>
            <person name="Noel B."/>
            <person name="Kuo A."/>
            <person name="Morin E."/>
            <person name="Chen J."/>
            <person name="Kohler A."/>
            <person name="Krizsan K."/>
            <person name="Balestrini R."/>
            <person name="Da Silva C."/>
            <person name="Montanini B."/>
            <person name="Hainaut M."/>
            <person name="Levati E."/>
            <person name="Barry K.W."/>
            <person name="Belfiori B."/>
            <person name="Cichocki N."/>
            <person name="Clum A."/>
            <person name="Dockter R.B."/>
            <person name="Fauchery L."/>
            <person name="Guy J."/>
            <person name="Iotti M."/>
            <person name="Le Tacon F."/>
            <person name="Lindquist E.A."/>
            <person name="Lipzen A."/>
            <person name="Malagnac F."/>
            <person name="Mello A."/>
            <person name="Molinier V."/>
            <person name="Miyauchi S."/>
            <person name="Poulain J."/>
            <person name="Riccioni C."/>
            <person name="Rubini A."/>
            <person name="Sitrit Y."/>
            <person name="Splivallo R."/>
            <person name="Traeger S."/>
            <person name="Wang M."/>
            <person name="Zifcakova L."/>
            <person name="Wipf D."/>
            <person name="Zambonelli A."/>
            <person name="Paolocci F."/>
            <person name="Nowrousian M."/>
            <person name="Ottonello S."/>
            <person name="Baldrian P."/>
            <person name="Spatafora J.W."/>
            <person name="Henrissat B."/>
            <person name="Nagy L.G."/>
            <person name="Aury J.M."/>
            <person name="Wincker P."/>
            <person name="Grigoriev I.V."/>
            <person name="Bonfante P."/>
            <person name="Martin F.M."/>
        </authorList>
    </citation>
    <scope>NUCLEOTIDE SEQUENCE [LARGE SCALE GENOMIC DNA]</scope>
    <source>
        <strain evidence="2 3">CCBAS932</strain>
    </source>
</reference>
<gene>
    <name evidence="2" type="ORF">P167DRAFT_536499</name>
</gene>
<dbReference type="EMBL" id="ML119133">
    <property type="protein sequence ID" value="RPB11850.1"/>
    <property type="molecule type" value="Genomic_DNA"/>
</dbReference>
<keyword evidence="1" id="KW-0732">Signal</keyword>
<dbReference type="InParanoid" id="A0A3N4KMX1"/>
<evidence type="ECO:0000313" key="2">
    <source>
        <dbReference type="EMBL" id="RPB11850.1"/>
    </source>
</evidence>
<evidence type="ECO:0000313" key="3">
    <source>
        <dbReference type="Proteomes" id="UP000277580"/>
    </source>
</evidence>
<dbReference type="OrthoDB" id="5394791at2759"/>
<organism evidence="2 3">
    <name type="scientific">Morchella conica CCBAS932</name>
    <dbReference type="NCBI Taxonomy" id="1392247"/>
    <lineage>
        <taxon>Eukaryota</taxon>
        <taxon>Fungi</taxon>
        <taxon>Dikarya</taxon>
        <taxon>Ascomycota</taxon>
        <taxon>Pezizomycotina</taxon>
        <taxon>Pezizomycetes</taxon>
        <taxon>Pezizales</taxon>
        <taxon>Morchellaceae</taxon>
        <taxon>Morchella</taxon>
    </lineage>
</organism>